<feature type="transmembrane region" description="Helical" evidence="2">
    <location>
        <begin position="76"/>
        <end position="95"/>
    </location>
</feature>
<feature type="compositionally biased region" description="Low complexity" evidence="1">
    <location>
        <begin position="113"/>
        <end position="157"/>
    </location>
</feature>
<keyword evidence="4" id="KW-1185">Reference proteome</keyword>
<sequence>MIAWSIGLLFGLGLMALGLFGTADPTGGKVLCGSEEMRPGETCEKTQYGQKSTETYEEKHQEAIDDAKSFEGGGRWVTFGIGTVIAAGSGWRLVVAVRRRAKRGSAPAAQTAPGFGPQPGLQPQGYPVQQNFQPQQGFAPQQGFPAPQPGFPQQQPGFAPPQQPGYPQSGGFQQPPPPGYQPPRGPHQQ</sequence>
<gene>
    <name evidence="3" type="ORF">QP939_36480</name>
</gene>
<evidence type="ECO:0000256" key="2">
    <source>
        <dbReference type="SAM" id="Phobius"/>
    </source>
</evidence>
<keyword evidence="2" id="KW-0812">Transmembrane</keyword>
<evidence type="ECO:0000313" key="4">
    <source>
        <dbReference type="Proteomes" id="UP001227101"/>
    </source>
</evidence>
<organism evidence="3 4">
    <name type="scientific">Amycolatopsis nalaikhensis</name>
    <dbReference type="NCBI Taxonomy" id="715472"/>
    <lineage>
        <taxon>Bacteria</taxon>
        <taxon>Bacillati</taxon>
        <taxon>Actinomycetota</taxon>
        <taxon>Actinomycetes</taxon>
        <taxon>Pseudonocardiales</taxon>
        <taxon>Pseudonocardiaceae</taxon>
        <taxon>Amycolatopsis</taxon>
    </lineage>
</organism>
<dbReference type="EMBL" id="CP127173">
    <property type="protein sequence ID" value="WIV54328.1"/>
    <property type="molecule type" value="Genomic_DNA"/>
</dbReference>
<protein>
    <submittedName>
        <fullName evidence="3">Uncharacterized protein</fullName>
    </submittedName>
</protein>
<evidence type="ECO:0000313" key="3">
    <source>
        <dbReference type="EMBL" id="WIV54328.1"/>
    </source>
</evidence>
<feature type="compositionally biased region" description="Pro residues" evidence="1">
    <location>
        <begin position="174"/>
        <end position="189"/>
    </location>
</feature>
<feature type="region of interest" description="Disordered" evidence="1">
    <location>
        <begin position="104"/>
        <end position="189"/>
    </location>
</feature>
<accession>A0ABY8XFD0</accession>
<evidence type="ECO:0000256" key="1">
    <source>
        <dbReference type="SAM" id="MobiDB-lite"/>
    </source>
</evidence>
<dbReference type="RefSeq" id="WP_285450942.1">
    <property type="nucleotide sequence ID" value="NZ_CP127173.1"/>
</dbReference>
<proteinExistence type="predicted"/>
<dbReference type="Proteomes" id="UP001227101">
    <property type="component" value="Chromosome"/>
</dbReference>
<keyword evidence="2" id="KW-0472">Membrane</keyword>
<reference evidence="3 4" key="1">
    <citation type="submission" date="2023-06" db="EMBL/GenBank/DDBJ databases">
        <authorList>
            <person name="Oyuntsetseg B."/>
            <person name="Kim S.B."/>
        </authorList>
    </citation>
    <scope>NUCLEOTIDE SEQUENCE [LARGE SCALE GENOMIC DNA]</scope>
    <source>
        <strain evidence="3 4">2-2</strain>
    </source>
</reference>
<name>A0ABY8XFD0_9PSEU</name>
<keyword evidence="2" id="KW-1133">Transmembrane helix</keyword>